<dbReference type="InterPro" id="IPR012337">
    <property type="entry name" value="RNaseH-like_sf"/>
</dbReference>
<dbReference type="GO" id="GO:0000403">
    <property type="term" value="F:Y-form DNA binding"/>
    <property type="evidence" value="ECO:0007669"/>
    <property type="project" value="TreeGrafter"/>
</dbReference>
<dbReference type="PROSITE" id="PS50800">
    <property type="entry name" value="SAP"/>
    <property type="match status" value="1"/>
</dbReference>
<reference evidence="3 4" key="1">
    <citation type="journal article" date="2016" name="Nat. Commun.">
        <title>Ectomycorrhizal ecology is imprinted in the genome of the dominant symbiotic fungus Cenococcum geophilum.</title>
        <authorList>
            <consortium name="DOE Joint Genome Institute"/>
            <person name="Peter M."/>
            <person name="Kohler A."/>
            <person name="Ohm R.A."/>
            <person name="Kuo A."/>
            <person name="Krutzmann J."/>
            <person name="Morin E."/>
            <person name="Arend M."/>
            <person name="Barry K.W."/>
            <person name="Binder M."/>
            <person name="Choi C."/>
            <person name="Clum A."/>
            <person name="Copeland A."/>
            <person name="Grisel N."/>
            <person name="Haridas S."/>
            <person name="Kipfer T."/>
            <person name="LaButti K."/>
            <person name="Lindquist E."/>
            <person name="Lipzen A."/>
            <person name="Maire R."/>
            <person name="Meier B."/>
            <person name="Mihaltcheva S."/>
            <person name="Molinier V."/>
            <person name="Murat C."/>
            <person name="Poggeler S."/>
            <person name="Quandt C.A."/>
            <person name="Sperisen C."/>
            <person name="Tritt A."/>
            <person name="Tisserant E."/>
            <person name="Crous P.W."/>
            <person name="Henrissat B."/>
            <person name="Nehls U."/>
            <person name="Egli S."/>
            <person name="Spatafora J.W."/>
            <person name="Grigoriev I.V."/>
            <person name="Martin F.M."/>
        </authorList>
    </citation>
    <scope>NUCLEOTIDE SEQUENCE [LARGE SCALE GENOMIC DNA]</scope>
    <source>
        <strain evidence="3 4">CBS 207.34</strain>
    </source>
</reference>
<evidence type="ECO:0000313" key="3">
    <source>
        <dbReference type="EMBL" id="OCL14284.1"/>
    </source>
</evidence>
<dbReference type="InterPro" id="IPR036361">
    <property type="entry name" value="SAP_dom_sf"/>
</dbReference>
<proteinExistence type="predicted"/>
<evidence type="ECO:0000259" key="2">
    <source>
        <dbReference type="PROSITE" id="PS50800"/>
    </source>
</evidence>
<dbReference type="InterPro" id="IPR039197">
    <property type="entry name" value="Mrs1/Cce1"/>
</dbReference>
<organism evidence="3 4">
    <name type="scientific">Glonium stellatum</name>
    <dbReference type="NCBI Taxonomy" id="574774"/>
    <lineage>
        <taxon>Eukaryota</taxon>
        <taxon>Fungi</taxon>
        <taxon>Dikarya</taxon>
        <taxon>Ascomycota</taxon>
        <taxon>Pezizomycotina</taxon>
        <taxon>Dothideomycetes</taxon>
        <taxon>Pleosporomycetidae</taxon>
        <taxon>Gloniales</taxon>
        <taxon>Gloniaceae</taxon>
        <taxon>Glonium</taxon>
    </lineage>
</organism>
<dbReference type="InterPro" id="IPR036397">
    <property type="entry name" value="RNaseH_sf"/>
</dbReference>
<feature type="compositionally biased region" description="Basic and acidic residues" evidence="1">
    <location>
        <begin position="431"/>
        <end position="446"/>
    </location>
</feature>
<name>A0A8E2JYW9_9PEZI</name>
<dbReference type="GO" id="GO:0004520">
    <property type="term" value="F:DNA endonuclease activity"/>
    <property type="evidence" value="ECO:0007669"/>
    <property type="project" value="TreeGrafter"/>
</dbReference>
<gene>
    <name evidence="3" type="ORF">AOQ84DRAFT_371432</name>
</gene>
<dbReference type="SUPFAM" id="SSF68906">
    <property type="entry name" value="SAP domain"/>
    <property type="match status" value="1"/>
</dbReference>
<dbReference type="Proteomes" id="UP000250140">
    <property type="component" value="Unassembled WGS sequence"/>
</dbReference>
<accession>A0A8E2JYW9</accession>
<dbReference type="GO" id="GO:0005739">
    <property type="term" value="C:mitochondrion"/>
    <property type="evidence" value="ECO:0007669"/>
    <property type="project" value="TreeGrafter"/>
</dbReference>
<dbReference type="SUPFAM" id="SSF53098">
    <property type="entry name" value="Ribonuclease H-like"/>
    <property type="match status" value="1"/>
</dbReference>
<dbReference type="GO" id="GO:0070336">
    <property type="term" value="F:flap-structured DNA binding"/>
    <property type="evidence" value="ECO:0007669"/>
    <property type="project" value="TreeGrafter"/>
</dbReference>
<evidence type="ECO:0000313" key="4">
    <source>
        <dbReference type="Proteomes" id="UP000250140"/>
    </source>
</evidence>
<dbReference type="AlphaFoldDB" id="A0A8E2JYW9"/>
<dbReference type="PANTHER" id="PTHR28072:SF1">
    <property type="entry name" value="CRUCIFORM CUTTING ENDONUCLEASE 1, MITOCHONDRIAL-RELATED"/>
    <property type="match status" value="1"/>
</dbReference>
<dbReference type="EMBL" id="KV748593">
    <property type="protein sequence ID" value="OCL14284.1"/>
    <property type="molecule type" value="Genomic_DNA"/>
</dbReference>
<protein>
    <submittedName>
        <fullName evidence="3">Ribonuclease H-like protein</fullName>
    </submittedName>
</protein>
<dbReference type="CDD" id="cd16963">
    <property type="entry name" value="CCE1"/>
    <property type="match status" value="1"/>
</dbReference>
<keyword evidence="4" id="KW-1185">Reference proteome</keyword>
<evidence type="ECO:0000256" key="1">
    <source>
        <dbReference type="SAM" id="MobiDB-lite"/>
    </source>
</evidence>
<dbReference type="InterPro" id="IPR003034">
    <property type="entry name" value="SAP_dom"/>
</dbReference>
<dbReference type="InterPro" id="IPR015242">
    <property type="entry name" value="Ydc2_cat"/>
</dbReference>
<dbReference type="Pfam" id="PF02037">
    <property type="entry name" value="SAP"/>
    <property type="match status" value="1"/>
</dbReference>
<feature type="region of interest" description="Disordered" evidence="1">
    <location>
        <begin position="427"/>
        <end position="446"/>
    </location>
</feature>
<dbReference type="PANTHER" id="PTHR28072">
    <property type="entry name" value="CRUCIFORM CUTTING ENDONUCLEASE 1, MITOCHONDRIAL-RELATED"/>
    <property type="match status" value="1"/>
</dbReference>
<sequence length="446" mass="49949">MAWKNLTVADLKTLLARIGSPTSGSKPVLAARLTQDLRVPRLPLSSKCATSRAKTGNTQREDRKEGVRILSIDMGVKNLAFCIADASIDSSFRQPGRSAPDSEAREAQAKVHTIAWHRIDVMHEVAEANARHQIPIGDHSGAQDRLRAEPSLEDPFHPRILARTAYSLLTRILLPYRPDIVLIERQRYRSGGAAAIQEWTVRVNMLESMLWAVLETLKGEKLNPRSPRNAENVDVLQVFDVSPARVGAFWIDSTDKKSDSRQSAASIQAFELGPEGEISEKAGESVIATRKISAAKVRKRDKIQLVRSWLSDAPYSSKFTKSGNGKEQVHGSYAPITFSFAPEADKTREALCIKRSGTKRSRVVSEDIQKARDVSKLDDLADCFLQAAAWVAWEWNRLEIQREGVENILCRPDFDEDKPMATKRKMKQKMHKDAMLKSNMKKDKAK</sequence>
<dbReference type="GO" id="GO:0000402">
    <property type="term" value="F:crossed form four-way junction DNA binding"/>
    <property type="evidence" value="ECO:0007669"/>
    <property type="project" value="TreeGrafter"/>
</dbReference>
<dbReference type="OrthoDB" id="5552842at2759"/>
<feature type="domain" description="SAP" evidence="2">
    <location>
        <begin position="3"/>
        <end position="37"/>
    </location>
</feature>
<dbReference type="Gene3D" id="3.30.420.10">
    <property type="entry name" value="Ribonuclease H-like superfamily/Ribonuclease H"/>
    <property type="match status" value="1"/>
</dbReference>
<dbReference type="Pfam" id="PF09159">
    <property type="entry name" value="Ydc2-catalyt"/>
    <property type="match status" value="1"/>
</dbReference>
<dbReference type="SMART" id="SM00513">
    <property type="entry name" value="SAP"/>
    <property type="match status" value="1"/>
</dbReference>